<dbReference type="Pfam" id="PF02036">
    <property type="entry name" value="SCP2"/>
    <property type="match status" value="1"/>
</dbReference>
<dbReference type="RefSeq" id="WP_309866455.1">
    <property type="nucleotide sequence ID" value="NZ_JAVDQG010000005.1"/>
</dbReference>
<dbReference type="InterPro" id="IPR003033">
    <property type="entry name" value="SCP2_sterol-bd_dom"/>
</dbReference>
<dbReference type="InterPro" id="IPR036527">
    <property type="entry name" value="SCP2_sterol-bd_dom_sf"/>
</dbReference>
<gene>
    <name evidence="2" type="ORF">JOE21_002505</name>
</gene>
<feature type="domain" description="SCP2" evidence="1">
    <location>
        <begin position="8"/>
        <end position="104"/>
    </location>
</feature>
<dbReference type="EMBL" id="JAVDQG010000005">
    <property type="protein sequence ID" value="MDR6226498.1"/>
    <property type="molecule type" value="Genomic_DNA"/>
</dbReference>
<evidence type="ECO:0000313" key="2">
    <source>
        <dbReference type="EMBL" id="MDR6226498.1"/>
    </source>
</evidence>
<evidence type="ECO:0000313" key="3">
    <source>
        <dbReference type="Proteomes" id="UP001185012"/>
    </source>
</evidence>
<accession>A0ABU1INZ9</accession>
<reference evidence="2 3" key="1">
    <citation type="submission" date="2023-07" db="EMBL/GenBank/DDBJ databases">
        <title>Genomic Encyclopedia of Type Strains, Phase IV (KMG-IV): sequencing the most valuable type-strain genomes for metagenomic binning, comparative biology and taxonomic classification.</title>
        <authorList>
            <person name="Goeker M."/>
        </authorList>
    </citation>
    <scope>NUCLEOTIDE SEQUENCE [LARGE SCALE GENOMIC DNA]</scope>
    <source>
        <strain evidence="2 3">DSM 45903</strain>
    </source>
</reference>
<organism evidence="2 3">
    <name type="scientific">Desmospora profundinema</name>
    <dbReference type="NCBI Taxonomy" id="1571184"/>
    <lineage>
        <taxon>Bacteria</taxon>
        <taxon>Bacillati</taxon>
        <taxon>Bacillota</taxon>
        <taxon>Bacilli</taxon>
        <taxon>Bacillales</taxon>
        <taxon>Thermoactinomycetaceae</taxon>
        <taxon>Desmospora</taxon>
    </lineage>
</organism>
<keyword evidence="3" id="KW-1185">Reference proteome</keyword>
<dbReference type="PANTHER" id="PTHR10094">
    <property type="entry name" value="STEROL CARRIER PROTEIN 2 SCP-2 FAMILY PROTEIN"/>
    <property type="match status" value="1"/>
</dbReference>
<evidence type="ECO:0000259" key="1">
    <source>
        <dbReference type="Pfam" id="PF02036"/>
    </source>
</evidence>
<sequence>MSIQPLFQELVDKANQNPAGIEGVDAVFQFDLDGGGQHQVKLKEGQAEYAEGTPWEAACTLLASEDLLAKLVRGEQSPVTAMMTGKLKVKGNLGLASKLQAILKTYQ</sequence>
<dbReference type="PANTHER" id="PTHR10094:SF25">
    <property type="entry name" value="SCP2 STEROL-BINDING DOMAIN-CONTAINING PROTEIN 1"/>
    <property type="match status" value="1"/>
</dbReference>
<name>A0ABU1INZ9_9BACL</name>
<comment type="caution">
    <text evidence="2">The sequence shown here is derived from an EMBL/GenBank/DDBJ whole genome shotgun (WGS) entry which is preliminary data.</text>
</comment>
<proteinExistence type="predicted"/>
<dbReference type="Proteomes" id="UP001185012">
    <property type="component" value="Unassembled WGS sequence"/>
</dbReference>
<dbReference type="SUPFAM" id="SSF55718">
    <property type="entry name" value="SCP-like"/>
    <property type="match status" value="1"/>
</dbReference>
<protein>
    <submittedName>
        <fullName evidence="2">Sterol carrier protein</fullName>
    </submittedName>
</protein>
<dbReference type="Gene3D" id="3.30.1050.10">
    <property type="entry name" value="SCP2 sterol-binding domain"/>
    <property type="match status" value="1"/>
</dbReference>